<dbReference type="PANTHER" id="PTHR36175:SF1">
    <property type="entry name" value="CYANOPHYCINASE"/>
    <property type="match status" value="1"/>
</dbReference>
<evidence type="ECO:0000256" key="1">
    <source>
        <dbReference type="ARBA" id="ARBA00001092"/>
    </source>
</evidence>
<dbReference type="EMBL" id="CP029556">
    <property type="protein sequence ID" value="AXA84780.1"/>
    <property type="molecule type" value="Genomic_DNA"/>
</dbReference>
<dbReference type="KEGG" id="lue:DCD74_08855"/>
<dbReference type="GO" id="GO:0008241">
    <property type="term" value="F:peptidyl-dipeptidase activity"/>
    <property type="evidence" value="ECO:0007669"/>
    <property type="project" value="UniProtKB-EC"/>
</dbReference>
<keyword evidence="7" id="KW-0378">Hydrolase</keyword>
<dbReference type="NCBIfam" id="TIGR02069">
    <property type="entry name" value="cyanophycinase"/>
    <property type="match status" value="1"/>
</dbReference>
<evidence type="ECO:0000256" key="5">
    <source>
        <dbReference type="ARBA" id="ARBA00015719"/>
    </source>
</evidence>
<dbReference type="InterPro" id="IPR005320">
    <property type="entry name" value="Peptidase_S51"/>
</dbReference>
<name>A0A344J6X0_9GAMM</name>
<proteinExistence type="inferred from homology"/>
<evidence type="ECO:0000256" key="4">
    <source>
        <dbReference type="ARBA" id="ARBA00013115"/>
    </source>
</evidence>
<comment type="function">
    <text evidence="2">Exopeptidase that catalyzes the hydrolytic cleavage of multi-L-arginyl-poly-L-aspartic acid (cyanophycin; a water-insoluble reserve polymer) into aspartate-arginine dipeptides.</text>
</comment>
<dbReference type="Pfam" id="PF03575">
    <property type="entry name" value="Peptidase_S51"/>
    <property type="match status" value="1"/>
</dbReference>
<dbReference type="EC" id="3.4.15.6" evidence="4"/>
<dbReference type="OrthoDB" id="9799980at2"/>
<accession>A0A344J6X0</accession>
<dbReference type="AlphaFoldDB" id="A0A344J6X0"/>
<protein>
    <recommendedName>
        <fullName evidence="5">Cyanophycinase</fullName>
        <ecNumber evidence="4">3.4.15.6</ecNumber>
    </recommendedName>
</protein>
<feature type="active site" description="Charge relay system" evidence="9">
    <location>
        <position position="136"/>
    </location>
</feature>
<reference evidence="11" key="1">
    <citation type="submission" date="2018-05" db="EMBL/GenBank/DDBJ databases">
        <title>Luteimonas pekinense sp. nov., isolated from human Meibomian gland secretions, Beijing, China.</title>
        <authorList>
            <person name="Wen T."/>
            <person name="Bai H."/>
            <person name="Lv H."/>
        </authorList>
    </citation>
    <scope>NUCLEOTIDE SEQUENCE [LARGE SCALE GENOMIC DNA]</scope>
    <source>
        <strain evidence="11">83-4</strain>
    </source>
</reference>
<dbReference type="SUPFAM" id="SSF52317">
    <property type="entry name" value="Class I glutamine amidotransferase-like"/>
    <property type="match status" value="1"/>
</dbReference>
<gene>
    <name evidence="10" type="ORF">DCD74_08855</name>
</gene>
<feature type="active site" description="Charge relay system" evidence="9">
    <location>
        <position position="178"/>
    </location>
</feature>
<dbReference type="InterPro" id="IPR029062">
    <property type="entry name" value="Class_I_gatase-like"/>
</dbReference>
<evidence type="ECO:0000256" key="2">
    <source>
        <dbReference type="ARBA" id="ARBA00002039"/>
    </source>
</evidence>
<evidence type="ECO:0000256" key="7">
    <source>
        <dbReference type="ARBA" id="ARBA00022801"/>
    </source>
</evidence>
<dbReference type="GO" id="GO:0006508">
    <property type="term" value="P:proteolysis"/>
    <property type="evidence" value="ECO:0007669"/>
    <property type="project" value="UniProtKB-KW"/>
</dbReference>
<organism evidence="10 11">
    <name type="scientific">Solilutibacter oculi</name>
    <dbReference type="NCBI Taxonomy" id="2698682"/>
    <lineage>
        <taxon>Bacteria</taxon>
        <taxon>Pseudomonadati</taxon>
        <taxon>Pseudomonadota</taxon>
        <taxon>Gammaproteobacteria</taxon>
        <taxon>Lysobacterales</taxon>
        <taxon>Lysobacteraceae</taxon>
        <taxon>Solilutibacter</taxon>
    </lineage>
</organism>
<sequence length="282" mass="30073">MCPSKVADGEQRGWIIPIGGAEDKLQRRRILKRFVQLCGGRDARIAIIPTASRLSDTGSRYVDLFERLESGPSSIVDIQTREDGEREDYLDMLANATGIFFTGGNQLRISTIIGGTSAAKLIRLRNAAGIPVAGTSAGASILSEHMIAFGKEGSSPRAGSVRLAPGLGLTNRFIIDQHFRQRDRLGRLVAALAFNPFAIGIGLDEDTAAFIGPDNTLEVEGSGALTVVDASELQFSSMADAGQTKPVCLLGLKVHILVEGATFNLHTRKASPGTLMTERDPA</sequence>
<evidence type="ECO:0000256" key="9">
    <source>
        <dbReference type="PIRSR" id="PIRSR032067-1"/>
    </source>
</evidence>
<comment type="similarity">
    <text evidence="3">Belongs to the peptidase S51 family.</text>
</comment>
<dbReference type="GO" id="GO:0008236">
    <property type="term" value="F:serine-type peptidase activity"/>
    <property type="evidence" value="ECO:0007669"/>
    <property type="project" value="UniProtKB-KW"/>
</dbReference>
<evidence type="ECO:0000256" key="6">
    <source>
        <dbReference type="ARBA" id="ARBA00022670"/>
    </source>
</evidence>
<evidence type="ECO:0000313" key="10">
    <source>
        <dbReference type="EMBL" id="AXA84780.1"/>
    </source>
</evidence>
<dbReference type="PIRSF" id="PIRSF032067">
    <property type="entry name" value="Cyanophycinase"/>
    <property type="match status" value="1"/>
</dbReference>
<keyword evidence="11" id="KW-1185">Reference proteome</keyword>
<dbReference type="Gene3D" id="3.40.50.880">
    <property type="match status" value="1"/>
</dbReference>
<dbReference type="CDD" id="cd03145">
    <property type="entry name" value="GAT1_cyanophycinase"/>
    <property type="match status" value="1"/>
</dbReference>
<evidence type="ECO:0000256" key="3">
    <source>
        <dbReference type="ARBA" id="ARBA00006534"/>
    </source>
</evidence>
<dbReference type="Proteomes" id="UP000251842">
    <property type="component" value="Chromosome"/>
</dbReference>
<feature type="active site" description="Charge relay system" evidence="9">
    <location>
        <position position="205"/>
    </location>
</feature>
<evidence type="ECO:0000313" key="11">
    <source>
        <dbReference type="Proteomes" id="UP000251842"/>
    </source>
</evidence>
<dbReference type="RefSeq" id="WP_112926993.1">
    <property type="nucleotide sequence ID" value="NZ_CP029556.1"/>
</dbReference>
<dbReference type="PANTHER" id="PTHR36175">
    <property type="entry name" value="CYANOPHYCINASE"/>
    <property type="match status" value="1"/>
</dbReference>
<dbReference type="InterPro" id="IPR011811">
    <property type="entry name" value="Peptidase_S51_cyanophycinase"/>
</dbReference>
<keyword evidence="8" id="KW-0720">Serine protease</keyword>
<comment type="catalytic activity">
    <reaction evidence="1">
        <text>[L-4-(L-arginin-2-N-yl)aspartate](n) + H2O = [L-4-(L-arginin-2-N-yl)aspartate](n-1) + L-4-(L-arginin-2-N-yl)aspartate</text>
        <dbReference type="Rhea" id="RHEA:12845"/>
        <dbReference type="Rhea" id="RHEA-COMP:13728"/>
        <dbReference type="Rhea" id="RHEA-COMP:13734"/>
        <dbReference type="ChEBI" id="CHEBI:15377"/>
        <dbReference type="ChEBI" id="CHEBI:137986"/>
        <dbReference type="ChEBI" id="CHEBI:137991"/>
        <dbReference type="EC" id="3.4.15.6"/>
    </reaction>
</comment>
<evidence type="ECO:0000256" key="8">
    <source>
        <dbReference type="ARBA" id="ARBA00022825"/>
    </source>
</evidence>
<keyword evidence="6" id="KW-0645">Protease</keyword>